<dbReference type="GO" id="GO:1902201">
    <property type="term" value="P:negative regulation of bacterial-type flagellum-dependent cell motility"/>
    <property type="evidence" value="ECO:0007669"/>
    <property type="project" value="TreeGrafter"/>
</dbReference>
<keyword evidence="3" id="KW-0812">Transmembrane</keyword>
<reference evidence="7" key="1">
    <citation type="submission" date="2016-10" db="EMBL/GenBank/DDBJ databases">
        <authorList>
            <person name="Varghese N."/>
            <person name="Submissions S."/>
        </authorList>
    </citation>
    <scope>NUCLEOTIDE SEQUENCE [LARGE SCALE GENOMIC DNA]</scope>
    <source>
        <strain evidence="7">JS21-1</strain>
    </source>
</reference>
<feature type="transmembrane region" description="Helical" evidence="3">
    <location>
        <begin position="243"/>
        <end position="263"/>
    </location>
</feature>
<dbReference type="SUPFAM" id="SSF55073">
    <property type="entry name" value="Nucleotide cyclase"/>
    <property type="match status" value="1"/>
</dbReference>
<keyword evidence="3" id="KW-1133">Transmembrane helix</keyword>
<feature type="transmembrane region" description="Helical" evidence="3">
    <location>
        <begin position="275"/>
        <end position="297"/>
    </location>
</feature>
<feature type="transmembrane region" description="Helical" evidence="3">
    <location>
        <begin position="175"/>
        <end position="196"/>
    </location>
</feature>
<dbReference type="InterPro" id="IPR011623">
    <property type="entry name" value="7TMR_DISM_rcpt_extracell_dom1"/>
</dbReference>
<feature type="transmembrane region" description="Helical" evidence="3">
    <location>
        <begin position="303"/>
        <end position="323"/>
    </location>
</feature>
<dbReference type="Pfam" id="PF00990">
    <property type="entry name" value="GGDEF"/>
    <property type="match status" value="1"/>
</dbReference>
<dbReference type="RefSeq" id="WP_245708301.1">
    <property type="nucleotide sequence ID" value="NZ_FNZZ01000002.1"/>
</dbReference>
<dbReference type="PANTHER" id="PTHR45138:SF9">
    <property type="entry name" value="DIGUANYLATE CYCLASE DGCM-RELATED"/>
    <property type="match status" value="1"/>
</dbReference>
<proteinExistence type="predicted"/>
<feature type="chain" id="PRO_5011439897" description="diguanylate cyclase" evidence="4">
    <location>
        <begin position="27"/>
        <end position="562"/>
    </location>
</feature>
<feature type="transmembrane region" description="Helical" evidence="3">
    <location>
        <begin position="367"/>
        <end position="385"/>
    </location>
</feature>
<name>A0A1H7L774_9SPHN</name>
<evidence type="ECO:0000256" key="2">
    <source>
        <dbReference type="ARBA" id="ARBA00034247"/>
    </source>
</evidence>
<feature type="transmembrane region" description="Helical" evidence="3">
    <location>
        <begin position="208"/>
        <end position="231"/>
    </location>
</feature>
<dbReference type="Pfam" id="PF07695">
    <property type="entry name" value="7TMR-DISM_7TM"/>
    <property type="match status" value="1"/>
</dbReference>
<evidence type="ECO:0000256" key="4">
    <source>
        <dbReference type="SAM" id="SignalP"/>
    </source>
</evidence>
<dbReference type="EC" id="2.7.7.65" evidence="1"/>
<dbReference type="GO" id="GO:0043709">
    <property type="term" value="P:cell adhesion involved in single-species biofilm formation"/>
    <property type="evidence" value="ECO:0007669"/>
    <property type="project" value="TreeGrafter"/>
</dbReference>
<dbReference type="Proteomes" id="UP000199214">
    <property type="component" value="Unassembled WGS sequence"/>
</dbReference>
<feature type="domain" description="GGDEF" evidence="5">
    <location>
        <begin position="431"/>
        <end position="558"/>
    </location>
</feature>
<comment type="catalytic activity">
    <reaction evidence="2">
        <text>2 GTP = 3',3'-c-di-GMP + 2 diphosphate</text>
        <dbReference type="Rhea" id="RHEA:24898"/>
        <dbReference type="ChEBI" id="CHEBI:33019"/>
        <dbReference type="ChEBI" id="CHEBI:37565"/>
        <dbReference type="ChEBI" id="CHEBI:58805"/>
        <dbReference type="EC" id="2.7.7.65"/>
    </reaction>
</comment>
<evidence type="ECO:0000256" key="3">
    <source>
        <dbReference type="SAM" id="Phobius"/>
    </source>
</evidence>
<keyword evidence="7" id="KW-1185">Reference proteome</keyword>
<keyword evidence="4" id="KW-0732">Signal</keyword>
<dbReference type="GO" id="GO:0052621">
    <property type="term" value="F:diguanylate cyclase activity"/>
    <property type="evidence" value="ECO:0007669"/>
    <property type="project" value="UniProtKB-EC"/>
</dbReference>
<dbReference type="InterPro" id="IPR029787">
    <property type="entry name" value="Nucleotide_cyclase"/>
</dbReference>
<keyword evidence="3" id="KW-0472">Membrane</keyword>
<dbReference type="AlphaFoldDB" id="A0A1H7L774"/>
<feature type="transmembrane region" description="Helical" evidence="3">
    <location>
        <begin position="330"/>
        <end position="347"/>
    </location>
</feature>
<dbReference type="CDD" id="cd01949">
    <property type="entry name" value="GGDEF"/>
    <property type="match status" value="1"/>
</dbReference>
<sequence>MPVGVFWKSIAAAFALALLLMRPAAAQSATAGEAVATCVAPVRTDDTAWMMLRTRTRFDCTTPQLRFGAGDFWVRATALPAGVETGARVLRSWSLWQQGATIYFRYADGVVVRRVIDDEGAARSIALGAVFEQPVPVRGAALTQILWHVRGAANVRGIVSNARLATPAESVRRNLVFAALYGGFGGLCLALLVYNLSLWSALRHRFQLAYCGMVAALATYAFSSSGAMAWLWPEPGNLARLRVNYVALAAAALMALRFARHFFEPRVFGRRTTWATNAVGAYLVLTAAAFVLLAPWQARLLDLLYSLGFALLTILAGVILLRARRERSNYLWVFGVAWAAPFLLAAIRTMSSLHLIASSTWLDNSTLAAMTVEALVSSVAISYRIRLLSVERDAARAEELAARMLADTDPLTELLNRRSFLREALAKGARAPQLLVLADVDHFKQVNDTLGHDLGDEVLRRIARALRVAAPHGALVARIGGEEFAILVPADTRGLPDMILDAVRAARMPYDLTITVSVGSHAGALESEGDWAAMYRMADQALYAAKTAGRDRARVASLSLAA</sequence>
<dbReference type="STRING" id="1855283.SAMN05216382_1153"/>
<dbReference type="SMART" id="SM00267">
    <property type="entry name" value="GGDEF"/>
    <property type="match status" value="1"/>
</dbReference>
<evidence type="ECO:0000313" key="7">
    <source>
        <dbReference type="Proteomes" id="UP000199214"/>
    </source>
</evidence>
<dbReference type="PANTHER" id="PTHR45138">
    <property type="entry name" value="REGULATORY COMPONENTS OF SENSORY TRANSDUCTION SYSTEM"/>
    <property type="match status" value="1"/>
</dbReference>
<dbReference type="InterPro" id="IPR043128">
    <property type="entry name" value="Rev_trsase/Diguanyl_cyclase"/>
</dbReference>
<gene>
    <name evidence="6" type="ORF">SAMN05216382_1153</name>
</gene>
<dbReference type="NCBIfam" id="TIGR00254">
    <property type="entry name" value="GGDEF"/>
    <property type="match status" value="1"/>
</dbReference>
<organism evidence="6 7">
    <name type="scientific">Sphingomonas palmae</name>
    <dbReference type="NCBI Taxonomy" id="1855283"/>
    <lineage>
        <taxon>Bacteria</taxon>
        <taxon>Pseudomonadati</taxon>
        <taxon>Pseudomonadota</taxon>
        <taxon>Alphaproteobacteria</taxon>
        <taxon>Sphingomonadales</taxon>
        <taxon>Sphingomonadaceae</taxon>
        <taxon>Sphingomonas</taxon>
    </lineage>
</organism>
<dbReference type="PROSITE" id="PS50887">
    <property type="entry name" value="GGDEF"/>
    <property type="match status" value="1"/>
</dbReference>
<feature type="signal peptide" evidence="4">
    <location>
        <begin position="1"/>
        <end position="26"/>
    </location>
</feature>
<dbReference type="InterPro" id="IPR000160">
    <property type="entry name" value="GGDEF_dom"/>
</dbReference>
<evidence type="ECO:0000256" key="1">
    <source>
        <dbReference type="ARBA" id="ARBA00012528"/>
    </source>
</evidence>
<protein>
    <recommendedName>
        <fullName evidence="1">diguanylate cyclase</fullName>
        <ecNumber evidence="1">2.7.7.65</ecNumber>
    </recommendedName>
</protein>
<dbReference type="GO" id="GO:0005886">
    <property type="term" value="C:plasma membrane"/>
    <property type="evidence" value="ECO:0007669"/>
    <property type="project" value="TreeGrafter"/>
</dbReference>
<dbReference type="InterPro" id="IPR050469">
    <property type="entry name" value="Diguanylate_Cyclase"/>
</dbReference>
<evidence type="ECO:0000259" key="5">
    <source>
        <dbReference type="PROSITE" id="PS50887"/>
    </source>
</evidence>
<dbReference type="Gene3D" id="3.30.70.270">
    <property type="match status" value="1"/>
</dbReference>
<dbReference type="EMBL" id="FNZZ01000002">
    <property type="protein sequence ID" value="SEK94127.1"/>
    <property type="molecule type" value="Genomic_DNA"/>
</dbReference>
<accession>A0A1H7L774</accession>
<evidence type="ECO:0000313" key="6">
    <source>
        <dbReference type="EMBL" id="SEK94127.1"/>
    </source>
</evidence>